<dbReference type="Gene3D" id="2.30.330.10">
    <property type="entry name" value="SpoA-like"/>
    <property type="match status" value="1"/>
</dbReference>
<protein>
    <submittedName>
        <fullName evidence="3">FliM/FliN family flagellar motor switch protein</fullName>
    </submittedName>
</protein>
<dbReference type="SUPFAM" id="SSF101801">
    <property type="entry name" value="Surface presentation of antigens (SPOA)"/>
    <property type="match status" value="1"/>
</dbReference>
<feature type="compositionally biased region" description="Low complexity" evidence="1">
    <location>
        <begin position="332"/>
        <end position="345"/>
    </location>
</feature>
<keyword evidence="3" id="KW-0282">Flagellum</keyword>
<accession>A0ABT2K914</accession>
<evidence type="ECO:0000313" key="4">
    <source>
        <dbReference type="Proteomes" id="UP001320702"/>
    </source>
</evidence>
<feature type="region of interest" description="Disordered" evidence="1">
    <location>
        <begin position="23"/>
        <end position="45"/>
    </location>
</feature>
<dbReference type="EMBL" id="JANAVZ010000004">
    <property type="protein sequence ID" value="MCT4333025.1"/>
    <property type="molecule type" value="Genomic_DNA"/>
</dbReference>
<organism evidence="3 4">
    <name type="scientific">Paracoccus maritimus</name>
    <dbReference type="NCBI Taxonomy" id="2933292"/>
    <lineage>
        <taxon>Bacteria</taxon>
        <taxon>Pseudomonadati</taxon>
        <taxon>Pseudomonadota</taxon>
        <taxon>Alphaproteobacteria</taxon>
        <taxon>Rhodobacterales</taxon>
        <taxon>Paracoccaceae</taxon>
        <taxon>Paracoccus</taxon>
    </lineage>
</organism>
<keyword evidence="4" id="KW-1185">Reference proteome</keyword>
<comment type="caution">
    <text evidence="3">The sequence shown here is derived from an EMBL/GenBank/DDBJ whole genome shotgun (WGS) entry which is preliminary data.</text>
</comment>
<proteinExistence type="predicted"/>
<keyword evidence="3" id="KW-0966">Cell projection</keyword>
<dbReference type="Pfam" id="PF01052">
    <property type="entry name" value="FliMN_C"/>
    <property type="match status" value="1"/>
</dbReference>
<dbReference type="InterPro" id="IPR036429">
    <property type="entry name" value="SpoA-like_sf"/>
</dbReference>
<keyword evidence="3" id="KW-0969">Cilium</keyword>
<feature type="region of interest" description="Disordered" evidence="1">
    <location>
        <begin position="329"/>
        <end position="358"/>
    </location>
</feature>
<sequence>MASGNRLAHGAVLRRLLRARETATPEAERLPQLPRSAPPTPSRSAAIAVGRAADRLYRLGVQPIAVTPGALALAELPELLPDPALLAVLQGPGDLIGMMALCPETVTALIEVQTLGRITARPAERRRPTRSDAMICADFINALMADLASEMEGVDGFAGIAGYRYASYLDDPRPLALMLEDRSYRSLRFELRLGAAETRVGSIFLALPLAFGIDQNPGVSKALPQRVAASDAAPTERNAAETCDAASLSDVVRGAPIELTGVLCRRRMRLCELRGLTAGKLLSLPRVSLSEARIETARGQLVAIGKFGEADGCHAIRLRDPLLAETRSTVHDAPVPDAATADTVTGRPGFAIPEPPIDDLRADDEFRLASTSKTSQDVVRSVQTIPKPASNR</sequence>
<dbReference type="Proteomes" id="UP001320702">
    <property type="component" value="Unassembled WGS sequence"/>
</dbReference>
<dbReference type="InterPro" id="IPR001543">
    <property type="entry name" value="FliN-like_C"/>
</dbReference>
<gene>
    <name evidence="3" type="ORF">MU516_09100</name>
</gene>
<reference evidence="3 4" key="1">
    <citation type="submission" date="2022-04" db="EMBL/GenBank/DDBJ databases">
        <title>Paracoccus sp. YLB-12 draft genome sequence.</title>
        <authorList>
            <person name="Yu L."/>
        </authorList>
    </citation>
    <scope>NUCLEOTIDE SEQUENCE [LARGE SCALE GENOMIC DNA]</scope>
    <source>
        <strain evidence="3 4">YLB-12</strain>
    </source>
</reference>
<feature type="region of interest" description="Disordered" evidence="1">
    <location>
        <begin position="371"/>
        <end position="392"/>
    </location>
</feature>
<name>A0ABT2K914_9RHOB</name>
<dbReference type="RefSeq" id="WP_260276912.1">
    <property type="nucleotide sequence ID" value="NZ_JANAVZ010000004.1"/>
</dbReference>
<evidence type="ECO:0000313" key="3">
    <source>
        <dbReference type="EMBL" id="MCT4333025.1"/>
    </source>
</evidence>
<evidence type="ECO:0000259" key="2">
    <source>
        <dbReference type="Pfam" id="PF01052"/>
    </source>
</evidence>
<feature type="domain" description="Flagellar motor switch protein FliN-like C-terminal" evidence="2">
    <location>
        <begin position="252"/>
        <end position="321"/>
    </location>
</feature>
<evidence type="ECO:0000256" key="1">
    <source>
        <dbReference type="SAM" id="MobiDB-lite"/>
    </source>
</evidence>